<dbReference type="InterPro" id="IPR036097">
    <property type="entry name" value="HisK_dim/P_sf"/>
</dbReference>
<evidence type="ECO:0000256" key="8">
    <source>
        <dbReference type="ARBA" id="ARBA00022692"/>
    </source>
</evidence>
<dbReference type="InterPro" id="IPR036890">
    <property type="entry name" value="HATPase_C_sf"/>
</dbReference>
<evidence type="ECO:0000313" key="18">
    <source>
        <dbReference type="EMBL" id="MBE1508942.1"/>
    </source>
</evidence>
<keyword evidence="8 15" id="KW-0812">Transmembrane</keyword>
<dbReference type="InterPro" id="IPR004358">
    <property type="entry name" value="Sig_transdc_His_kin-like_C"/>
</dbReference>
<dbReference type="Gene3D" id="3.30.565.10">
    <property type="entry name" value="Histidine kinase-like ATPase, C-terminal domain"/>
    <property type="match status" value="1"/>
</dbReference>
<gene>
    <name evidence="18" type="ORF">H4W29_006187</name>
</gene>
<evidence type="ECO:0000256" key="15">
    <source>
        <dbReference type="SAM" id="Phobius"/>
    </source>
</evidence>
<dbReference type="Pfam" id="PF02518">
    <property type="entry name" value="HATPase_c"/>
    <property type="match status" value="1"/>
</dbReference>
<dbReference type="PRINTS" id="PR00344">
    <property type="entry name" value="BCTRLSENSOR"/>
</dbReference>
<dbReference type="PROSITE" id="PS50109">
    <property type="entry name" value="HIS_KIN"/>
    <property type="match status" value="1"/>
</dbReference>
<organism evidence="18 19">
    <name type="scientific">Rhizobium viscosum</name>
    <name type="common">Arthrobacter viscosus</name>
    <dbReference type="NCBI Taxonomy" id="1673"/>
    <lineage>
        <taxon>Bacteria</taxon>
        <taxon>Pseudomonadati</taxon>
        <taxon>Pseudomonadota</taxon>
        <taxon>Alphaproteobacteria</taxon>
        <taxon>Hyphomicrobiales</taxon>
        <taxon>Rhizobiaceae</taxon>
        <taxon>Rhizobium/Agrobacterium group</taxon>
        <taxon>Rhizobium</taxon>
    </lineage>
</organism>
<name>A0ABR9J1I4_RHIVS</name>
<evidence type="ECO:0000256" key="2">
    <source>
        <dbReference type="ARBA" id="ARBA00004429"/>
    </source>
</evidence>
<keyword evidence="7" id="KW-0808">Transferase</keyword>
<dbReference type="SUPFAM" id="SSF55874">
    <property type="entry name" value="ATPase domain of HSP90 chaperone/DNA topoisomerase II/histidine kinase"/>
    <property type="match status" value="1"/>
</dbReference>
<feature type="domain" description="HAMP" evidence="17">
    <location>
        <begin position="181"/>
        <end position="233"/>
    </location>
</feature>
<dbReference type="SMART" id="SM00387">
    <property type="entry name" value="HATPase_c"/>
    <property type="match status" value="1"/>
</dbReference>
<keyword evidence="14 15" id="KW-0472">Membrane</keyword>
<reference evidence="18 19" key="1">
    <citation type="submission" date="2020-10" db="EMBL/GenBank/DDBJ databases">
        <title>Sequencing the genomes of 1000 actinobacteria strains.</title>
        <authorList>
            <person name="Klenk H.-P."/>
        </authorList>
    </citation>
    <scope>NUCLEOTIDE SEQUENCE [LARGE SCALE GENOMIC DNA]</scope>
    <source>
        <strain evidence="18 19">DSM 7307</strain>
    </source>
</reference>
<comment type="catalytic activity">
    <reaction evidence="1">
        <text>ATP + protein L-histidine = ADP + protein N-phospho-L-histidine.</text>
        <dbReference type="EC" id="2.7.13.3"/>
    </reaction>
</comment>
<evidence type="ECO:0000256" key="13">
    <source>
        <dbReference type="ARBA" id="ARBA00023012"/>
    </source>
</evidence>
<evidence type="ECO:0000256" key="6">
    <source>
        <dbReference type="ARBA" id="ARBA00022553"/>
    </source>
</evidence>
<feature type="transmembrane region" description="Helical" evidence="15">
    <location>
        <begin position="12"/>
        <end position="31"/>
    </location>
</feature>
<keyword evidence="6" id="KW-0597">Phosphoprotein</keyword>
<keyword evidence="9" id="KW-0547">Nucleotide-binding</keyword>
<protein>
    <recommendedName>
        <fullName evidence="3">histidine kinase</fullName>
        <ecNumber evidence="3">2.7.13.3</ecNumber>
    </recommendedName>
</protein>
<keyword evidence="5" id="KW-0997">Cell inner membrane</keyword>
<evidence type="ECO:0000256" key="1">
    <source>
        <dbReference type="ARBA" id="ARBA00000085"/>
    </source>
</evidence>
<dbReference type="PROSITE" id="PS50885">
    <property type="entry name" value="HAMP"/>
    <property type="match status" value="1"/>
</dbReference>
<evidence type="ECO:0000259" key="16">
    <source>
        <dbReference type="PROSITE" id="PS50109"/>
    </source>
</evidence>
<accession>A0ABR9J1I4</accession>
<evidence type="ECO:0000256" key="11">
    <source>
        <dbReference type="ARBA" id="ARBA00022840"/>
    </source>
</evidence>
<comment type="subcellular location">
    <subcellularLocation>
        <location evidence="2">Cell inner membrane</location>
        <topology evidence="2">Multi-pass membrane protein</topology>
    </subcellularLocation>
</comment>
<dbReference type="CDD" id="cd00075">
    <property type="entry name" value="HATPase"/>
    <property type="match status" value="1"/>
</dbReference>
<dbReference type="InterPro" id="IPR050980">
    <property type="entry name" value="2C_sensor_his_kinase"/>
</dbReference>
<evidence type="ECO:0000256" key="9">
    <source>
        <dbReference type="ARBA" id="ARBA00022741"/>
    </source>
</evidence>
<keyword evidence="4" id="KW-1003">Cell membrane</keyword>
<proteinExistence type="predicted"/>
<dbReference type="InterPro" id="IPR003594">
    <property type="entry name" value="HATPase_dom"/>
</dbReference>
<dbReference type="SMART" id="SM00388">
    <property type="entry name" value="HisKA"/>
    <property type="match status" value="1"/>
</dbReference>
<keyword evidence="11" id="KW-0067">ATP-binding</keyword>
<evidence type="ECO:0000256" key="7">
    <source>
        <dbReference type="ARBA" id="ARBA00022679"/>
    </source>
</evidence>
<dbReference type="SUPFAM" id="SSF47384">
    <property type="entry name" value="Homodimeric domain of signal transducing histidine kinase"/>
    <property type="match status" value="1"/>
</dbReference>
<evidence type="ECO:0000256" key="3">
    <source>
        <dbReference type="ARBA" id="ARBA00012438"/>
    </source>
</evidence>
<dbReference type="Gene3D" id="1.10.287.130">
    <property type="match status" value="1"/>
</dbReference>
<dbReference type="InterPro" id="IPR005467">
    <property type="entry name" value="His_kinase_dom"/>
</dbReference>
<evidence type="ECO:0000256" key="14">
    <source>
        <dbReference type="ARBA" id="ARBA00023136"/>
    </source>
</evidence>
<dbReference type="CDD" id="cd00082">
    <property type="entry name" value="HisKA"/>
    <property type="match status" value="1"/>
</dbReference>
<dbReference type="EC" id="2.7.13.3" evidence="3"/>
<feature type="transmembrane region" description="Helical" evidence="15">
    <location>
        <begin position="161"/>
        <end position="180"/>
    </location>
</feature>
<dbReference type="EMBL" id="JADBEC010000002">
    <property type="protein sequence ID" value="MBE1508942.1"/>
    <property type="molecule type" value="Genomic_DNA"/>
</dbReference>
<evidence type="ECO:0000256" key="10">
    <source>
        <dbReference type="ARBA" id="ARBA00022777"/>
    </source>
</evidence>
<evidence type="ECO:0000256" key="4">
    <source>
        <dbReference type="ARBA" id="ARBA00022475"/>
    </source>
</evidence>
<evidence type="ECO:0000313" key="19">
    <source>
        <dbReference type="Proteomes" id="UP000620262"/>
    </source>
</evidence>
<feature type="domain" description="Histidine kinase" evidence="16">
    <location>
        <begin position="241"/>
        <end position="436"/>
    </location>
</feature>
<dbReference type="Proteomes" id="UP000620262">
    <property type="component" value="Unassembled WGS sequence"/>
</dbReference>
<dbReference type="RefSeq" id="WP_192732461.1">
    <property type="nucleotide sequence ID" value="NZ_BAAAVL010000004.1"/>
</dbReference>
<comment type="caution">
    <text evidence="18">The sequence shown here is derived from an EMBL/GenBank/DDBJ whole genome shotgun (WGS) entry which is preliminary data.</text>
</comment>
<keyword evidence="12 15" id="KW-1133">Transmembrane helix</keyword>
<keyword evidence="10 18" id="KW-0418">Kinase</keyword>
<dbReference type="InterPro" id="IPR003661">
    <property type="entry name" value="HisK_dim/P_dom"/>
</dbReference>
<keyword evidence="19" id="KW-1185">Reference proteome</keyword>
<dbReference type="InterPro" id="IPR003660">
    <property type="entry name" value="HAMP_dom"/>
</dbReference>
<keyword evidence="13" id="KW-0902">Two-component regulatory system</keyword>
<evidence type="ECO:0000259" key="17">
    <source>
        <dbReference type="PROSITE" id="PS50885"/>
    </source>
</evidence>
<evidence type="ECO:0000256" key="12">
    <source>
        <dbReference type="ARBA" id="ARBA00022989"/>
    </source>
</evidence>
<evidence type="ECO:0000256" key="5">
    <source>
        <dbReference type="ARBA" id="ARBA00022519"/>
    </source>
</evidence>
<sequence length="436" mass="48081">MFRRLRRATMTIRGQITIIILVALVTIIAMGDAVERWAREDLAAPDLENIAEKLSAIAELLGPASPEHRQIILANARRAGWDIELTPTATASRFAQSSSHQSFLDIVAGRLFPPDNAPPLGGWQTFLDERRVIAARVDDDTIVITSGFPDSMLSSAFLGRGPYFFVAFFVLIGFFFIFAIRAITEPIQRIAHAAAVSDITAGSPVFAERGTVEIVALARALNGMRRRIRLMIEARTRMLRGIGHDLRTPLTRLKLRVERMGESGQKDALLSDVNRIESLLVESLNYLRNDYATETIELVDVASILQTVCSEFADIGHAVRYTGPNRLLARCRPLSITRAVTNLCDNAVKFADKAEVTMAERPETVLITVEDDGPGIPQELRERVLEPFFKSDQSRAGGGFGLGLSIVADIVHSHHGTLELRQRNPRGLSVVVAIPK</sequence>
<dbReference type="PANTHER" id="PTHR44936">
    <property type="entry name" value="SENSOR PROTEIN CREC"/>
    <property type="match status" value="1"/>
</dbReference>
<dbReference type="GO" id="GO:0016301">
    <property type="term" value="F:kinase activity"/>
    <property type="evidence" value="ECO:0007669"/>
    <property type="project" value="UniProtKB-KW"/>
</dbReference>
<dbReference type="PANTHER" id="PTHR44936:SF5">
    <property type="entry name" value="SENSOR HISTIDINE KINASE ENVZ"/>
    <property type="match status" value="1"/>
</dbReference>